<organism evidence="2 3">
    <name type="scientific">Trichoderma asperellum (strain ATCC 204424 / CBS 433.97 / NBRC 101777)</name>
    <dbReference type="NCBI Taxonomy" id="1042311"/>
    <lineage>
        <taxon>Eukaryota</taxon>
        <taxon>Fungi</taxon>
        <taxon>Dikarya</taxon>
        <taxon>Ascomycota</taxon>
        <taxon>Pezizomycotina</taxon>
        <taxon>Sordariomycetes</taxon>
        <taxon>Hypocreomycetidae</taxon>
        <taxon>Hypocreales</taxon>
        <taxon>Hypocreaceae</taxon>
        <taxon>Trichoderma</taxon>
    </lineage>
</organism>
<feature type="transmembrane region" description="Helical" evidence="1">
    <location>
        <begin position="49"/>
        <end position="71"/>
    </location>
</feature>
<accession>A0A2T3ZJ08</accession>
<keyword evidence="1" id="KW-1133">Transmembrane helix</keyword>
<keyword evidence="1" id="KW-0472">Membrane</keyword>
<evidence type="ECO:0000313" key="3">
    <source>
        <dbReference type="Proteomes" id="UP000240493"/>
    </source>
</evidence>
<keyword evidence="3" id="KW-1185">Reference proteome</keyword>
<feature type="transmembrane region" description="Helical" evidence="1">
    <location>
        <begin position="12"/>
        <end position="37"/>
    </location>
</feature>
<dbReference type="Proteomes" id="UP000240493">
    <property type="component" value="Unassembled WGS sequence"/>
</dbReference>
<evidence type="ECO:0000256" key="1">
    <source>
        <dbReference type="SAM" id="Phobius"/>
    </source>
</evidence>
<proteinExistence type="predicted"/>
<dbReference type="OrthoDB" id="4895549at2759"/>
<evidence type="ECO:0000313" key="2">
    <source>
        <dbReference type="EMBL" id="PTB44794.1"/>
    </source>
</evidence>
<sequence length="148" mass="16887">MMDGVKRCLSDYTQTILLATRLVSSSLYIFIACFSIKRLCDVLSFFDSLIILICLTALVYGSLDIIFPRLFDSKHTGYTNTRFRCDVILCLGFTIASTTLSRAASRESQYDSVYWERDMVLSDMRRIQSTLSAVVSTFHMGMCIWQPL</sequence>
<gene>
    <name evidence="2" type="ORF">M441DRAFT_299104</name>
</gene>
<keyword evidence="1" id="KW-0812">Transmembrane</keyword>
<reference evidence="2 3" key="1">
    <citation type="submission" date="2016-07" db="EMBL/GenBank/DDBJ databases">
        <title>Multiple horizontal gene transfer events from other fungi enriched the ability of initially mycotrophic Trichoderma (Ascomycota) to feed on dead plant biomass.</title>
        <authorList>
            <consortium name="DOE Joint Genome Institute"/>
            <person name="Aerts A."/>
            <person name="Atanasova L."/>
            <person name="Chenthamara K."/>
            <person name="Zhang J."/>
            <person name="Grujic M."/>
            <person name="Henrissat B."/>
            <person name="Kuo A."/>
            <person name="Salamov A."/>
            <person name="Lipzen A."/>
            <person name="Labutti K."/>
            <person name="Barry K."/>
            <person name="Miao Y."/>
            <person name="Rahimi M.J."/>
            <person name="Shen Q."/>
            <person name="Grigoriev I.V."/>
            <person name="Kubicek C.P."/>
            <person name="Druzhinina I.S."/>
        </authorList>
    </citation>
    <scope>NUCLEOTIDE SEQUENCE [LARGE SCALE GENOMIC DNA]</scope>
    <source>
        <strain evidence="2 3">CBS 433.97</strain>
    </source>
</reference>
<protein>
    <submittedName>
        <fullName evidence="2">Uncharacterized protein</fullName>
    </submittedName>
</protein>
<dbReference type="AlphaFoldDB" id="A0A2T3ZJ08"/>
<dbReference type="EMBL" id="KZ679257">
    <property type="protein sequence ID" value="PTB44794.1"/>
    <property type="molecule type" value="Genomic_DNA"/>
</dbReference>
<name>A0A2T3ZJ08_TRIA4</name>
<dbReference type="PROSITE" id="PS51257">
    <property type="entry name" value="PROKAR_LIPOPROTEIN"/>
    <property type="match status" value="1"/>
</dbReference>